<evidence type="ECO:0000259" key="8">
    <source>
        <dbReference type="Pfam" id="PF05140"/>
    </source>
</evidence>
<dbReference type="Proteomes" id="UP000271573">
    <property type="component" value="Chromosome"/>
</dbReference>
<name>A0A3G9IFT6_9ACTN</name>
<evidence type="ECO:0000313" key="10">
    <source>
        <dbReference type="Proteomes" id="UP000271573"/>
    </source>
</evidence>
<accession>A0A3G9IFT6</accession>
<evidence type="ECO:0000313" key="9">
    <source>
        <dbReference type="EMBL" id="BBH17837.1"/>
    </source>
</evidence>
<dbReference type="GO" id="GO:0017004">
    <property type="term" value="P:cytochrome complex assembly"/>
    <property type="evidence" value="ECO:0007669"/>
    <property type="project" value="UniProtKB-KW"/>
</dbReference>
<comment type="subcellular location">
    <subcellularLocation>
        <location evidence="1">Membrane</location>
        <topology evidence="1">Multi-pass membrane protein</topology>
    </subcellularLocation>
</comment>
<sequence length="630" mass="67248">MTEDLAPAALGPVAFARWIWRQLTSMRTALILLLLLAIASIPGSLIPQDGLDPNKSALWRSSHPHLTPIYRRLDLFNVYSAPWFAAIYVLLMVSLVGCIIPRLFVYARAMRAQPPRTPKHLGRFADSIAYVTDDAPAVVLDETVAHLRGYRLRRDDATSISAERGYLREAGNLIFHLSIIIVLVGFATGQLFGYKGAVQVVVGSTVPAAATPIAPVVAPAKRIVHDRTYVVRRGDSLSVIAQRELGDARGWPKIFALSRGLAQPGGGRLSDANLIQTGWRLRLPGTATPVSKPSPATSSPSTPAQAQANYGFSNELTQYDDFSRGSLWKASMLDPFTLHINNFTMDWSRGALGGDFDSTGTYDIPGQTSQPFDLKVNHPLSIGSTNVFLIGHGYAPIITLRDTKGQVVASGPTIFLPVDAANFQSVGAILARFAKPNPIGLECTFLPFASADEISSISGDLTAGGHYPRGAGALLSCFAYKGNLGESTAFTIDSSGATKVTGPGGRAFNMMLKLPGRSSVKLANGTVLTNTVTLPGGLGSLSFDGIAEWNRLQISQQPGRLVALGGVILALFGLMGSLFIRPRRVWVRATTTAGGTLVEIAALDRTGGGDIAAYVNALKDKLTTKELTRV</sequence>
<evidence type="ECO:0000256" key="4">
    <source>
        <dbReference type="ARBA" id="ARBA00022989"/>
    </source>
</evidence>
<keyword evidence="2 7" id="KW-0812">Transmembrane</keyword>
<feature type="transmembrane region" description="Helical" evidence="7">
    <location>
        <begin position="173"/>
        <end position="194"/>
    </location>
</feature>
<dbReference type="AlphaFoldDB" id="A0A3G9IFT6"/>
<feature type="domain" description="ResB-like" evidence="8">
    <location>
        <begin position="311"/>
        <end position="606"/>
    </location>
</feature>
<feature type="transmembrane region" description="Helical" evidence="7">
    <location>
        <begin position="83"/>
        <end position="105"/>
    </location>
</feature>
<dbReference type="InterPro" id="IPR007816">
    <property type="entry name" value="ResB-like_domain"/>
</dbReference>
<feature type="region of interest" description="Disordered" evidence="6">
    <location>
        <begin position="285"/>
        <end position="307"/>
    </location>
</feature>
<dbReference type="EMBL" id="AP019307">
    <property type="protein sequence ID" value="BBH17837.1"/>
    <property type="molecule type" value="Genomic_DNA"/>
</dbReference>
<reference evidence="9 10" key="1">
    <citation type="submission" date="2018-11" db="EMBL/GenBank/DDBJ databases">
        <title>Complete genome sequence of Nocardioides baekrokdamisoli strain KCTC 39748.</title>
        <authorList>
            <person name="Kang S.W."/>
            <person name="Lee K.C."/>
            <person name="Kim K.K."/>
            <person name="Kim J.S."/>
            <person name="Kim D.S."/>
            <person name="Ko S.H."/>
            <person name="Yang S.H."/>
            <person name="Shin Y.K."/>
            <person name="Lee J.S."/>
        </authorList>
    </citation>
    <scope>NUCLEOTIDE SEQUENCE [LARGE SCALE GENOMIC DNA]</scope>
    <source>
        <strain evidence="9 10">KCTC 39748</strain>
    </source>
</reference>
<dbReference type="InterPro" id="IPR023494">
    <property type="entry name" value="Cyt_c_bgen_Ccs1/CcsB/ResB"/>
</dbReference>
<dbReference type="CDD" id="cd00118">
    <property type="entry name" value="LysM"/>
    <property type="match status" value="1"/>
</dbReference>
<feature type="compositionally biased region" description="Low complexity" evidence="6">
    <location>
        <begin position="286"/>
        <end position="307"/>
    </location>
</feature>
<protein>
    <recommendedName>
        <fullName evidence="8">ResB-like domain-containing protein</fullName>
    </recommendedName>
</protein>
<feature type="domain" description="ResB-like" evidence="8">
    <location>
        <begin position="26"/>
        <end position="209"/>
    </location>
</feature>
<proteinExistence type="predicted"/>
<keyword evidence="4 7" id="KW-1133">Transmembrane helix</keyword>
<evidence type="ECO:0000256" key="7">
    <source>
        <dbReference type="SAM" id="Phobius"/>
    </source>
</evidence>
<dbReference type="PANTHER" id="PTHR31566">
    <property type="entry name" value="CYTOCHROME C BIOGENESIS PROTEIN CCS1, CHLOROPLASTIC"/>
    <property type="match status" value="1"/>
</dbReference>
<keyword evidence="10" id="KW-1185">Reference proteome</keyword>
<evidence type="ECO:0000256" key="5">
    <source>
        <dbReference type="ARBA" id="ARBA00023136"/>
    </source>
</evidence>
<feature type="transmembrane region" description="Helical" evidence="7">
    <location>
        <begin position="29"/>
        <end position="46"/>
    </location>
</feature>
<evidence type="ECO:0000256" key="2">
    <source>
        <dbReference type="ARBA" id="ARBA00022692"/>
    </source>
</evidence>
<feature type="transmembrane region" description="Helical" evidence="7">
    <location>
        <begin position="561"/>
        <end position="580"/>
    </location>
</feature>
<dbReference type="Gene3D" id="3.10.350.10">
    <property type="entry name" value="LysM domain"/>
    <property type="match status" value="1"/>
</dbReference>
<evidence type="ECO:0000256" key="1">
    <source>
        <dbReference type="ARBA" id="ARBA00004141"/>
    </source>
</evidence>
<dbReference type="RefSeq" id="WP_164512572.1">
    <property type="nucleotide sequence ID" value="NZ_AP019307.1"/>
</dbReference>
<dbReference type="InterPro" id="IPR036779">
    <property type="entry name" value="LysM_dom_sf"/>
</dbReference>
<keyword evidence="5 7" id="KW-0472">Membrane</keyword>
<dbReference type="Pfam" id="PF05140">
    <property type="entry name" value="ResB"/>
    <property type="match status" value="2"/>
</dbReference>
<organism evidence="9 10">
    <name type="scientific">Nocardioides baekrokdamisoli</name>
    <dbReference type="NCBI Taxonomy" id="1804624"/>
    <lineage>
        <taxon>Bacteria</taxon>
        <taxon>Bacillati</taxon>
        <taxon>Actinomycetota</taxon>
        <taxon>Actinomycetes</taxon>
        <taxon>Propionibacteriales</taxon>
        <taxon>Nocardioidaceae</taxon>
        <taxon>Nocardioides</taxon>
    </lineage>
</organism>
<keyword evidence="3" id="KW-0201">Cytochrome c-type biogenesis</keyword>
<evidence type="ECO:0000256" key="3">
    <source>
        <dbReference type="ARBA" id="ARBA00022748"/>
    </source>
</evidence>
<dbReference type="KEGG" id="nbe:Back2_21240"/>
<dbReference type="InterPro" id="IPR018392">
    <property type="entry name" value="LysM"/>
</dbReference>
<evidence type="ECO:0000256" key="6">
    <source>
        <dbReference type="SAM" id="MobiDB-lite"/>
    </source>
</evidence>
<dbReference type="PANTHER" id="PTHR31566:SF0">
    <property type="entry name" value="CYTOCHROME C BIOGENESIS PROTEIN CCS1, CHLOROPLASTIC"/>
    <property type="match status" value="1"/>
</dbReference>
<gene>
    <name evidence="9" type="ORF">Back2_21240</name>
</gene>
<dbReference type="GO" id="GO:0016020">
    <property type="term" value="C:membrane"/>
    <property type="evidence" value="ECO:0007669"/>
    <property type="project" value="UniProtKB-SubCell"/>
</dbReference>